<evidence type="ECO:0000313" key="3">
    <source>
        <dbReference type="Proteomes" id="UP001159405"/>
    </source>
</evidence>
<feature type="region of interest" description="Disordered" evidence="1">
    <location>
        <begin position="1"/>
        <end position="21"/>
    </location>
</feature>
<keyword evidence="3" id="KW-1185">Reference proteome</keyword>
<evidence type="ECO:0000256" key="1">
    <source>
        <dbReference type="SAM" id="MobiDB-lite"/>
    </source>
</evidence>
<accession>A0ABN8RZS0</accession>
<proteinExistence type="predicted"/>
<name>A0ABN8RZS0_9CNID</name>
<gene>
    <name evidence="2" type="ORF">PLOB_00027993</name>
</gene>
<evidence type="ECO:0000313" key="2">
    <source>
        <dbReference type="EMBL" id="CAH3183047.1"/>
    </source>
</evidence>
<dbReference type="EMBL" id="CALNXK010000341">
    <property type="protein sequence ID" value="CAH3183047.1"/>
    <property type="molecule type" value="Genomic_DNA"/>
</dbReference>
<comment type="caution">
    <text evidence="2">The sequence shown here is derived from an EMBL/GenBank/DDBJ whole genome shotgun (WGS) entry which is preliminary data.</text>
</comment>
<dbReference type="Proteomes" id="UP001159405">
    <property type="component" value="Unassembled WGS sequence"/>
</dbReference>
<sequence>MPIYGGTSKSNNERNVSWKDKNTQVESPCLAGLLSMADILIEKNLRRLGHTYHTLLKPRTVLVEPTDCHVDDIHGRSNHR</sequence>
<protein>
    <submittedName>
        <fullName evidence="2">Uncharacterized protein</fullName>
    </submittedName>
</protein>
<organism evidence="2 3">
    <name type="scientific">Porites lobata</name>
    <dbReference type="NCBI Taxonomy" id="104759"/>
    <lineage>
        <taxon>Eukaryota</taxon>
        <taxon>Metazoa</taxon>
        <taxon>Cnidaria</taxon>
        <taxon>Anthozoa</taxon>
        <taxon>Hexacorallia</taxon>
        <taxon>Scleractinia</taxon>
        <taxon>Fungiina</taxon>
        <taxon>Poritidae</taxon>
        <taxon>Porites</taxon>
    </lineage>
</organism>
<reference evidence="2 3" key="1">
    <citation type="submission" date="2022-05" db="EMBL/GenBank/DDBJ databases">
        <authorList>
            <consortium name="Genoscope - CEA"/>
            <person name="William W."/>
        </authorList>
    </citation>
    <scope>NUCLEOTIDE SEQUENCE [LARGE SCALE GENOMIC DNA]</scope>
</reference>